<protein>
    <submittedName>
        <fullName evidence="1">Enoyl-CoA hydratase</fullName>
    </submittedName>
</protein>
<keyword evidence="2" id="KW-1185">Reference proteome</keyword>
<evidence type="ECO:0000313" key="2">
    <source>
        <dbReference type="Proteomes" id="UP000603317"/>
    </source>
</evidence>
<evidence type="ECO:0000313" key="1">
    <source>
        <dbReference type="EMBL" id="GGA05179.1"/>
    </source>
</evidence>
<dbReference type="Proteomes" id="UP000603317">
    <property type="component" value="Unassembled WGS sequence"/>
</dbReference>
<dbReference type="PANTHER" id="PTHR11941">
    <property type="entry name" value="ENOYL-COA HYDRATASE-RELATED"/>
    <property type="match status" value="1"/>
</dbReference>
<name>A0ABQ1FBL9_9SPHN</name>
<dbReference type="NCBIfam" id="NF006452">
    <property type="entry name" value="PRK08788.1"/>
    <property type="match status" value="1"/>
</dbReference>
<dbReference type="InterPro" id="IPR029045">
    <property type="entry name" value="ClpP/crotonase-like_dom_sf"/>
</dbReference>
<dbReference type="PANTHER" id="PTHR11941:SF54">
    <property type="entry name" value="ENOYL-COA HYDRATASE, MITOCHONDRIAL"/>
    <property type="match status" value="1"/>
</dbReference>
<dbReference type="CDD" id="cd06558">
    <property type="entry name" value="crotonase-like"/>
    <property type="match status" value="1"/>
</dbReference>
<sequence>MDGMGNDMRETKPVFANAKPNGADALIERANRRLAVPEALTSLDELDVLYDDKIAALWTFMRPTGRPSFTPPMLGDFERWQDLIGRNFGPEKLPLRYLLLGSRAPGVFCFGGDLELFAQLIRRGDRDGLRHYGYRCVRILERNIRALDLPLITIGLVQGQALGGGFEALLSFDFIIAERSATFGLPEIMFGLFPGMGAHAILTRKLGSAMADRLILSNETWNAEQMYDLGIVDVLVEDGQGVEAAREFMVKSERRHPGLVAAKKATRISAPTPLAELCQIVDLWADAALDLSPSDLKLMQRLASAQSRLADRSRAA</sequence>
<dbReference type="Gene3D" id="3.90.226.10">
    <property type="entry name" value="2-enoyl-CoA Hydratase, Chain A, domain 1"/>
    <property type="match status" value="1"/>
</dbReference>
<dbReference type="EMBL" id="BMID01000001">
    <property type="protein sequence ID" value="GGA05179.1"/>
    <property type="molecule type" value="Genomic_DNA"/>
</dbReference>
<proteinExistence type="predicted"/>
<reference evidence="2" key="1">
    <citation type="journal article" date="2019" name="Int. J. Syst. Evol. Microbiol.">
        <title>The Global Catalogue of Microorganisms (GCM) 10K type strain sequencing project: providing services to taxonomists for standard genome sequencing and annotation.</title>
        <authorList>
            <consortium name="The Broad Institute Genomics Platform"/>
            <consortium name="The Broad Institute Genome Sequencing Center for Infectious Disease"/>
            <person name="Wu L."/>
            <person name="Ma J."/>
        </authorList>
    </citation>
    <scope>NUCLEOTIDE SEQUENCE [LARGE SCALE GENOMIC DNA]</scope>
    <source>
        <strain evidence="2">CGMCC 1.15297</strain>
    </source>
</reference>
<accession>A0ABQ1FBL9</accession>
<gene>
    <name evidence="1" type="primary">rpfF</name>
    <name evidence="1" type="ORF">GCM10010923_13610</name>
</gene>
<organism evidence="1 2">
    <name type="scientific">Blastomonas marina</name>
    <dbReference type="NCBI Taxonomy" id="1867408"/>
    <lineage>
        <taxon>Bacteria</taxon>
        <taxon>Pseudomonadati</taxon>
        <taxon>Pseudomonadota</taxon>
        <taxon>Alphaproteobacteria</taxon>
        <taxon>Sphingomonadales</taxon>
        <taxon>Sphingomonadaceae</taxon>
        <taxon>Blastomonas</taxon>
    </lineage>
</organism>
<dbReference type="SUPFAM" id="SSF52096">
    <property type="entry name" value="ClpP/crotonase"/>
    <property type="match status" value="1"/>
</dbReference>
<dbReference type="Pfam" id="PF00378">
    <property type="entry name" value="ECH_1"/>
    <property type="match status" value="1"/>
</dbReference>
<comment type="caution">
    <text evidence="1">The sequence shown here is derived from an EMBL/GenBank/DDBJ whole genome shotgun (WGS) entry which is preliminary data.</text>
</comment>
<dbReference type="Gene3D" id="6.20.390.30">
    <property type="match status" value="1"/>
</dbReference>
<dbReference type="InterPro" id="IPR001753">
    <property type="entry name" value="Enoyl-CoA_hydra/iso"/>
</dbReference>